<reference evidence="1" key="1">
    <citation type="submission" date="2020-02" db="EMBL/GenBank/DDBJ databases">
        <authorList>
            <person name="Chen W.-M."/>
        </authorList>
    </citation>
    <scope>NUCLEOTIDE SEQUENCE</scope>
    <source>
        <strain evidence="1">NBD-18</strain>
    </source>
</reference>
<dbReference type="PANTHER" id="PTHR43881">
    <property type="entry name" value="GAMMA-GLUTAMYLTRANSPEPTIDASE (AFU_ORTHOLOGUE AFUA_4G13580)"/>
    <property type="match status" value="1"/>
</dbReference>
<dbReference type="Pfam" id="PF01019">
    <property type="entry name" value="G_glu_transpept"/>
    <property type="match status" value="1"/>
</dbReference>
<dbReference type="PANTHER" id="PTHR43881:SF1">
    <property type="entry name" value="GAMMA-GLUTAMYLTRANSPEPTIDASE (AFU_ORTHOLOGUE AFUA_4G13580)"/>
    <property type="match status" value="1"/>
</dbReference>
<dbReference type="Gene3D" id="1.10.246.130">
    <property type="match status" value="1"/>
</dbReference>
<dbReference type="RefSeq" id="WP_163651606.1">
    <property type="nucleotide sequence ID" value="NZ_JAAGRN010000002.1"/>
</dbReference>
<organism evidence="1">
    <name type="scientific">Sheuella amnicola</name>
    <dbReference type="NCBI Taxonomy" id="2707330"/>
    <lineage>
        <taxon>Bacteria</taxon>
        <taxon>Pseudomonadati</taxon>
        <taxon>Pseudomonadota</taxon>
        <taxon>Betaproteobacteria</taxon>
        <taxon>Burkholderiales</taxon>
        <taxon>Alcaligenaceae</taxon>
        <taxon>Sheuella</taxon>
    </lineage>
</organism>
<proteinExistence type="predicted"/>
<evidence type="ECO:0000313" key="1">
    <source>
        <dbReference type="EMBL" id="NDY82298.1"/>
    </source>
</evidence>
<dbReference type="InterPro" id="IPR029055">
    <property type="entry name" value="Ntn_hydrolases_N"/>
</dbReference>
<gene>
    <name evidence="1" type="ORF">G3I67_03535</name>
</gene>
<dbReference type="Gene3D" id="3.60.20.40">
    <property type="match status" value="1"/>
</dbReference>
<comment type="caution">
    <text evidence="1">The sequence shown here is derived from an EMBL/GenBank/DDBJ whole genome shotgun (WGS) entry which is preliminary data.</text>
</comment>
<sequence>MNWQLPYPSGRQPVLGRNVVSTSQPLAAQAGAAIFERGGNAIDAAIATAITLTVVEPTMNGIGGDGFSLIWDGKKLHGLNACGRAPAAWSPERFKGMDKMPGRGWESVTVPGAVSQWVALSKKFGKLPFAELFKDAIRHAREGFPVSPVIARQWANAAAELSAYPGFSEAFLPNGRAPAVGEIWKFPEQADTLEAIANTNGEAFYRGALAKKIAAFAAEHGAAMTEADLAAHQADWVEPISTNFRGYDIHEIPPNGQGITALLALNIINALPYDQTKPGSAERMHLEIEAMRCAFADLFAHVADPAHMKVSVQDILSPAYAKERAKLINPAKAGQYGPGQPPSGGTVYLCAADAEGNMISFIQSNYHGFGSGVVVPGTGISLQNRGSGFVTTPGHPNLVGGGKRPMHTIIPAFMTRNGKAEMAFGVMGGNMQAQGHMQMVLRNVVEQHNPQACSDAPRWRVNDAGELTLEHAVDQEIVKGLIAMGHTPKIMPPDSLDFGSAQLIQRLDAQEAKIPSAYVAGSDHRRDGNAVVR</sequence>
<dbReference type="InterPro" id="IPR043138">
    <property type="entry name" value="GGT_lsub"/>
</dbReference>
<dbReference type="SUPFAM" id="SSF56235">
    <property type="entry name" value="N-terminal nucleophile aminohydrolases (Ntn hydrolases)"/>
    <property type="match status" value="1"/>
</dbReference>
<protein>
    <submittedName>
        <fullName evidence="1">Gamma-glutamyltransferase family protein</fullName>
    </submittedName>
</protein>
<keyword evidence="1" id="KW-0808">Transferase</keyword>
<name>A0A6B2QXB7_9BURK</name>
<accession>A0A6B2QXB7</accession>
<dbReference type="PRINTS" id="PR01210">
    <property type="entry name" value="GGTRANSPTASE"/>
</dbReference>
<dbReference type="InterPro" id="IPR052896">
    <property type="entry name" value="GGT-like_enzyme"/>
</dbReference>
<dbReference type="EMBL" id="JAAGRN010000002">
    <property type="protein sequence ID" value="NDY82298.1"/>
    <property type="molecule type" value="Genomic_DNA"/>
</dbReference>
<dbReference type="AlphaFoldDB" id="A0A6B2QXB7"/>
<dbReference type="GO" id="GO:0016740">
    <property type="term" value="F:transferase activity"/>
    <property type="evidence" value="ECO:0007669"/>
    <property type="project" value="UniProtKB-KW"/>
</dbReference>
<dbReference type="InterPro" id="IPR043137">
    <property type="entry name" value="GGT_ssub_C"/>
</dbReference>